<reference evidence="1" key="2">
    <citation type="submission" date="2023-05" db="EMBL/GenBank/DDBJ databases">
        <authorList>
            <person name="Schelkunov M.I."/>
        </authorList>
    </citation>
    <scope>NUCLEOTIDE SEQUENCE</scope>
    <source>
        <strain evidence="1">Hsosn_3</strain>
        <tissue evidence="1">Leaf</tissue>
    </source>
</reference>
<keyword evidence="2" id="KW-1185">Reference proteome</keyword>
<comment type="caution">
    <text evidence="1">The sequence shown here is derived from an EMBL/GenBank/DDBJ whole genome shotgun (WGS) entry which is preliminary data.</text>
</comment>
<organism evidence="1 2">
    <name type="scientific">Heracleum sosnowskyi</name>
    <dbReference type="NCBI Taxonomy" id="360622"/>
    <lineage>
        <taxon>Eukaryota</taxon>
        <taxon>Viridiplantae</taxon>
        <taxon>Streptophyta</taxon>
        <taxon>Embryophyta</taxon>
        <taxon>Tracheophyta</taxon>
        <taxon>Spermatophyta</taxon>
        <taxon>Magnoliopsida</taxon>
        <taxon>eudicotyledons</taxon>
        <taxon>Gunneridae</taxon>
        <taxon>Pentapetalae</taxon>
        <taxon>asterids</taxon>
        <taxon>campanulids</taxon>
        <taxon>Apiales</taxon>
        <taxon>Apiaceae</taxon>
        <taxon>Apioideae</taxon>
        <taxon>apioid superclade</taxon>
        <taxon>Tordylieae</taxon>
        <taxon>Tordyliinae</taxon>
        <taxon>Heracleum</taxon>
    </lineage>
</organism>
<protein>
    <submittedName>
        <fullName evidence="1">Uncharacterized protein</fullName>
    </submittedName>
</protein>
<gene>
    <name evidence="1" type="ORF">POM88_002016</name>
</gene>
<sequence length="249" mass="28598">MAYSRLLANMKEATEQFYGLLLGYSRLTQERHNKRTLLGKLGEHHCKKWQDIDRLYSVLIRAQPKSDLGPKHVLHFGSGVLTRRLTLHMLRATTATWEDMKQKIMHKFIIIPPAWVHLLRRRKFAEIDVRAFSSTIYSDAANGRRIGYSDAANDQHIDDYWRNGLDYQIPHCISGTKDHEEPTDKHTVRQIAGDNLNDMSHMEAEHATENFVRITFALKDSAVCGKYLLVLQLVTFNSSGCDVCLNSLC</sequence>
<dbReference type="Proteomes" id="UP001237642">
    <property type="component" value="Unassembled WGS sequence"/>
</dbReference>
<dbReference type="EMBL" id="JAUIZM010000001">
    <property type="protein sequence ID" value="KAK1402411.1"/>
    <property type="molecule type" value="Genomic_DNA"/>
</dbReference>
<accession>A0AAD8JEV6</accession>
<name>A0AAD8JEV6_9APIA</name>
<evidence type="ECO:0000313" key="2">
    <source>
        <dbReference type="Proteomes" id="UP001237642"/>
    </source>
</evidence>
<dbReference type="AlphaFoldDB" id="A0AAD8JEV6"/>
<proteinExistence type="predicted"/>
<evidence type="ECO:0000313" key="1">
    <source>
        <dbReference type="EMBL" id="KAK1402411.1"/>
    </source>
</evidence>
<reference evidence="1" key="1">
    <citation type="submission" date="2023-02" db="EMBL/GenBank/DDBJ databases">
        <title>Genome of toxic invasive species Heracleum sosnowskyi carries increased number of genes despite the absence of recent whole-genome duplications.</title>
        <authorList>
            <person name="Schelkunov M."/>
            <person name="Shtratnikova V."/>
            <person name="Makarenko M."/>
            <person name="Klepikova A."/>
            <person name="Omelchenko D."/>
            <person name="Novikova G."/>
            <person name="Obukhova E."/>
            <person name="Bogdanov V."/>
            <person name="Penin A."/>
            <person name="Logacheva M."/>
        </authorList>
    </citation>
    <scope>NUCLEOTIDE SEQUENCE</scope>
    <source>
        <strain evidence="1">Hsosn_3</strain>
        <tissue evidence="1">Leaf</tissue>
    </source>
</reference>